<keyword evidence="2 7" id="KW-0808">Transferase</keyword>
<evidence type="ECO:0000259" key="9">
    <source>
        <dbReference type="Pfam" id="PF00288"/>
    </source>
</evidence>
<evidence type="ECO:0000256" key="1">
    <source>
        <dbReference type="ARBA" id="ARBA00022605"/>
    </source>
</evidence>
<feature type="domain" description="GHMP kinase N-terminal" evidence="9">
    <location>
        <begin position="65"/>
        <end position="147"/>
    </location>
</feature>
<evidence type="ECO:0000256" key="8">
    <source>
        <dbReference type="NCBIfam" id="TIGR00191"/>
    </source>
</evidence>
<dbReference type="SUPFAM" id="SSF55060">
    <property type="entry name" value="GHMP Kinase, C-terminal domain"/>
    <property type="match status" value="1"/>
</dbReference>
<dbReference type="EC" id="2.7.1.39" evidence="7 8"/>
<evidence type="ECO:0000313" key="11">
    <source>
        <dbReference type="EMBL" id="MFD2541291.1"/>
    </source>
</evidence>
<organism evidence="11 12">
    <name type="scientific">Lacinutrix gracilariae</name>
    <dbReference type="NCBI Taxonomy" id="1747198"/>
    <lineage>
        <taxon>Bacteria</taxon>
        <taxon>Pseudomonadati</taxon>
        <taxon>Bacteroidota</taxon>
        <taxon>Flavobacteriia</taxon>
        <taxon>Flavobacteriales</taxon>
        <taxon>Flavobacteriaceae</taxon>
        <taxon>Lacinutrix</taxon>
    </lineage>
</organism>
<dbReference type="InterPro" id="IPR006204">
    <property type="entry name" value="GHMP_kinase_N_dom"/>
</dbReference>
<dbReference type="InterPro" id="IPR020568">
    <property type="entry name" value="Ribosomal_Su5_D2-typ_SF"/>
</dbReference>
<comment type="caution">
    <text evidence="7">Lacks conserved residue(s) required for the propagation of feature annotation.</text>
</comment>
<evidence type="ECO:0000256" key="5">
    <source>
        <dbReference type="ARBA" id="ARBA00022777"/>
    </source>
</evidence>
<keyword evidence="5 7" id="KW-0418">Kinase</keyword>
<evidence type="ECO:0000256" key="3">
    <source>
        <dbReference type="ARBA" id="ARBA00022697"/>
    </source>
</evidence>
<keyword evidence="7" id="KW-0963">Cytoplasm</keyword>
<dbReference type="Proteomes" id="UP001597467">
    <property type="component" value="Unassembled WGS sequence"/>
</dbReference>
<keyword evidence="4 7" id="KW-0547">Nucleotide-binding</keyword>
<dbReference type="GO" id="GO:0004413">
    <property type="term" value="F:homoserine kinase activity"/>
    <property type="evidence" value="ECO:0007669"/>
    <property type="project" value="UniProtKB-EC"/>
</dbReference>
<keyword evidence="1 7" id="KW-0028">Amino-acid biosynthesis</keyword>
<dbReference type="InterPro" id="IPR013750">
    <property type="entry name" value="GHMP_kinase_C_dom"/>
</dbReference>
<accession>A0ABW5JXR0</accession>
<comment type="similarity">
    <text evidence="7">Belongs to the GHMP kinase family. Homoserine kinase subfamily.</text>
</comment>
<dbReference type="PANTHER" id="PTHR20861">
    <property type="entry name" value="HOMOSERINE/4-DIPHOSPHOCYTIDYL-2-C-METHYL-D-ERYTHRITOL KINASE"/>
    <property type="match status" value="1"/>
</dbReference>
<feature type="domain" description="GHMP kinase C-terminal" evidence="10">
    <location>
        <begin position="208"/>
        <end position="284"/>
    </location>
</feature>
<dbReference type="EMBL" id="JBHULM010000007">
    <property type="protein sequence ID" value="MFD2541291.1"/>
    <property type="molecule type" value="Genomic_DNA"/>
</dbReference>
<comment type="subcellular location">
    <subcellularLocation>
        <location evidence="7">Cytoplasm</location>
    </subcellularLocation>
</comment>
<dbReference type="SUPFAM" id="SSF54211">
    <property type="entry name" value="Ribosomal protein S5 domain 2-like"/>
    <property type="match status" value="1"/>
</dbReference>
<dbReference type="NCBIfam" id="TIGR00191">
    <property type="entry name" value="thrB"/>
    <property type="match status" value="1"/>
</dbReference>
<dbReference type="PANTHER" id="PTHR20861:SF1">
    <property type="entry name" value="HOMOSERINE KINASE"/>
    <property type="match status" value="1"/>
</dbReference>
<evidence type="ECO:0000256" key="2">
    <source>
        <dbReference type="ARBA" id="ARBA00022679"/>
    </source>
</evidence>
<dbReference type="InterPro" id="IPR000870">
    <property type="entry name" value="Homoserine_kinase"/>
</dbReference>
<comment type="pathway">
    <text evidence="7">Amino-acid biosynthesis; L-threonine biosynthesis; L-threonine from L-aspartate: step 4/5.</text>
</comment>
<evidence type="ECO:0000256" key="4">
    <source>
        <dbReference type="ARBA" id="ARBA00022741"/>
    </source>
</evidence>
<sequence>MNQIKIFSPATVANVSCGFDVLGFCLDTVGDEMIIRKTVEKGIKITKIDGFDLPLETKKNVAGVAALAIYEDAKPDCGFEIEIYKKIKPGSGIGSSSASASGVVFAINELLGKPYNKTQLSDFAMKGEAVASGSEHADNIAPGIFGGFTLVKSNQPLKILELPTPSNLYATLIHPQIEVKTAEARNILPKNIPMQDAITQWSNVGSLVHALHTNDYPLLGEALQDVIVEPHRSKLIPHYNEVKKAAISNGALGSGISGSGPSIFSLSEGIETAKKVEQAIQEVYTKTGIEFYTFTSKINAEGIKILSSE</sequence>
<dbReference type="PIRSF" id="PIRSF000676">
    <property type="entry name" value="Homoser_kin"/>
    <property type="match status" value="1"/>
</dbReference>
<keyword evidence="6 7" id="KW-0067">ATP-binding</keyword>
<keyword evidence="3 7" id="KW-0791">Threonine biosynthesis</keyword>
<keyword evidence="12" id="KW-1185">Reference proteome</keyword>
<evidence type="ECO:0000313" key="12">
    <source>
        <dbReference type="Proteomes" id="UP001597467"/>
    </source>
</evidence>
<dbReference type="HAMAP" id="MF_00384">
    <property type="entry name" value="Homoser_kinase"/>
    <property type="match status" value="1"/>
</dbReference>
<comment type="catalytic activity">
    <reaction evidence="7">
        <text>L-homoserine + ATP = O-phospho-L-homoserine + ADP + H(+)</text>
        <dbReference type="Rhea" id="RHEA:13985"/>
        <dbReference type="ChEBI" id="CHEBI:15378"/>
        <dbReference type="ChEBI" id="CHEBI:30616"/>
        <dbReference type="ChEBI" id="CHEBI:57476"/>
        <dbReference type="ChEBI" id="CHEBI:57590"/>
        <dbReference type="ChEBI" id="CHEBI:456216"/>
        <dbReference type="EC" id="2.7.1.39"/>
    </reaction>
</comment>
<gene>
    <name evidence="7" type="primary">thrB</name>
    <name evidence="11" type="ORF">ACFSSB_03090</name>
</gene>
<evidence type="ECO:0000256" key="7">
    <source>
        <dbReference type="HAMAP-Rule" id="MF_00384"/>
    </source>
</evidence>
<evidence type="ECO:0000259" key="10">
    <source>
        <dbReference type="Pfam" id="PF08544"/>
    </source>
</evidence>
<dbReference type="Gene3D" id="3.30.230.10">
    <property type="match status" value="1"/>
</dbReference>
<reference evidence="12" key="1">
    <citation type="journal article" date="2019" name="Int. J. Syst. Evol. Microbiol.">
        <title>The Global Catalogue of Microorganisms (GCM) 10K type strain sequencing project: providing services to taxonomists for standard genome sequencing and annotation.</title>
        <authorList>
            <consortium name="The Broad Institute Genomics Platform"/>
            <consortium name="The Broad Institute Genome Sequencing Center for Infectious Disease"/>
            <person name="Wu L."/>
            <person name="Ma J."/>
        </authorList>
    </citation>
    <scope>NUCLEOTIDE SEQUENCE [LARGE SCALE GENOMIC DNA]</scope>
    <source>
        <strain evidence="12">KCTC 42808</strain>
    </source>
</reference>
<dbReference type="RefSeq" id="WP_379900843.1">
    <property type="nucleotide sequence ID" value="NZ_JBHULM010000007.1"/>
</dbReference>
<dbReference type="PRINTS" id="PR00958">
    <property type="entry name" value="HOMSERKINASE"/>
</dbReference>
<comment type="caution">
    <text evidence="11">The sequence shown here is derived from an EMBL/GenBank/DDBJ whole genome shotgun (WGS) entry which is preliminary data.</text>
</comment>
<comment type="function">
    <text evidence="7">Catalyzes the ATP-dependent phosphorylation of L-homoserine to L-homoserine phosphate.</text>
</comment>
<dbReference type="InterPro" id="IPR014721">
    <property type="entry name" value="Ribsml_uS5_D2-typ_fold_subgr"/>
</dbReference>
<dbReference type="Pfam" id="PF08544">
    <property type="entry name" value="GHMP_kinases_C"/>
    <property type="match status" value="1"/>
</dbReference>
<dbReference type="InterPro" id="IPR036554">
    <property type="entry name" value="GHMP_kinase_C_sf"/>
</dbReference>
<dbReference type="Gene3D" id="3.30.70.890">
    <property type="entry name" value="GHMP kinase, C-terminal domain"/>
    <property type="match status" value="1"/>
</dbReference>
<proteinExistence type="inferred from homology"/>
<protein>
    <recommendedName>
        <fullName evidence="7 8">Homoserine kinase</fullName>
        <shortName evidence="7">HK</shortName>
        <shortName evidence="7">HSK</shortName>
        <ecNumber evidence="7 8">2.7.1.39</ecNumber>
    </recommendedName>
</protein>
<dbReference type="NCBIfam" id="NF002288">
    <property type="entry name" value="PRK01212.1-4"/>
    <property type="match status" value="1"/>
</dbReference>
<dbReference type="Pfam" id="PF00288">
    <property type="entry name" value="GHMP_kinases_N"/>
    <property type="match status" value="1"/>
</dbReference>
<name>A0ABW5JXR0_9FLAO</name>
<evidence type="ECO:0000256" key="6">
    <source>
        <dbReference type="ARBA" id="ARBA00022840"/>
    </source>
</evidence>